<evidence type="ECO:0000313" key="1">
    <source>
        <dbReference type="EMBL" id="KKM26561.1"/>
    </source>
</evidence>
<sequence>MDAINDTLPPVSDARFEKMLGELGPEERAMLNEIRAQESPRLVERVDLGTHIDEWHGWVNEAERLLGFSLDGNQEEDGYSLDYAYDAFHTGVAVETYVSGVAVARHIAGVKARL</sequence>
<dbReference type="EMBL" id="LAZR01012490">
    <property type="protein sequence ID" value="KKM26561.1"/>
    <property type="molecule type" value="Genomic_DNA"/>
</dbReference>
<gene>
    <name evidence="1" type="ORF">LCGC14_1583560</name>
</gene>
<proteinExistence type="predicted"/>
<accession>A0A0F9IG69</accession>
<protein>
    <submittedName>
        <fullName evidence="1">Uncharacterized protein</fullName>
    </submittedName>
</protein>
<comment type="caution">
    <text evidence="1">The sequence shown here is derived from an EMBL/GenBank/DDBJ whole genome shotgun (WGS) entry which is preliminary data.</text>
</comment>
<organism evidence="1">
    <name type="scientific">marine sediment metagenome</name>
    <dbReference type="NCBI Taxonomy" id="412755"/>
    <lineage>
        <taxon>unclassified sequences</taxon>
        <taxon>metagenomes</taxon>
        <taxon>ecological metagenomes</taxon>
    </lineage>
</organism>
<name>A0A0F9IG69_9ZZZZ</name>
<reference evidence="1" key="1">
    <citation type="journal article" date="2015" name="Nature">
        <title>Complex archaea that bridge the gap between prokaryotes and eukaryotes.</title>
        <authorList>
            <person name="Spang A."/>
            <person name="Saw J.H."/>
            <person name="Jorgensen S.L."/>
            <person name="Zaremba-Niedzwiedzka K."/>
            <person name="Martijn J."/>
            <person name="Lind A.E."/>
            <person name="van Eijk R."/>
            <person name="Schleper C."/>
            <person name="Guy L."/>
            <person name="Ettema T.J."/>
        </authorList>
    </citation>
    <scope>NUCLEOTIDE SEQUENCE</scope>
</reference>
<dbReference type="AlphaFoldDB" id="A0A0F9IG69"/>